<dbReference type="PROSITE" id="PS50977">
    <property type="entry name" value="HTH_TETR_2"/>
    <property type="match status" value="1"/>
</dbReference>
<name>A0A1A7RF85_9GAMM</name>
<dbReference type="RefSeq" id="WP_067762825.1">
    <property type="nucleotide sequence ID" value="NZ_CP183909.1"/>
</dbReference>
<protein>
    <submittedName>
        <fullName evidence="6">Transcriptional regulator</fullName>
    </submittedName>
</protein>
<feature type="DNA-binding region" description="H-T-H motif" evidence="4">
    <location>
        <begin position="44"/>
        <end position="63"/>
    </location>
</feature>
<dbReference type="PANTHER" id="PTHR30055">
    <property type="entry name" value="HTH-TYPE TRANSCRIPTIONAL REGULATOR RUTR"/>
    <property type="match status" value="1"/>
</dbReference>
<evidence type="ECO:0000313" key="6">
    <source>
        <dbReference type="EMBL" id="OBX29337.1"/>
    </source>
</evidence>
<dbReference type="FunFam" id="1.10.10.60:FF:000141">
    <property type="entry name" value="TetR family transcriptional regulator"/>
    <property type="match status" value="1"/>
</dbReference>
<gene>
    <name evidence="6" type="ORF">A9J31_14385</name>
</gene>
<keyword evidence="1" id="KW-0805">Transcription regulation</keyword>
<comment type="caution">
    <text evidence="6">The sequence shown here is derived from an EMBL/GenBank/DDBJ whole genome shotgun (WGS) entry which is preliminary data.</text>
</comment>
<dbReference type="Pfam" id="PF14246">
    <property type="entry name" value="TetR_C_7"/>
    <property type="match status" value="1"/>
</dbReference>
<dbReference type="InterPro" id="IPR009057">
    <property type="entry name" value="Homeodomain-like_sf"/>
</dbReference>
<accession>A0A1A7RF85</accession>
<sequence>MQDLAHIEPLARDLPQTRRGHERCVALLDSATELFLQRGFEAVSLDDIVNHAGGSKASIYKYFGNKDGLFKAICDYRRSLFFKDICLPFTIDQDTDFRSYLILNLVNFHKHIALPENAAFMRLVLEQTGRNPEIARHIHEQGPKHVQCSIAETLAQAHEYGLLFCEKPLFSAQFYFGILRNLEWRVLMGISIDENDQETNDYISYCVDRFLDGHQKR</sequence>
<keyword evidence="3" id="KW-0804">Transcription</keyword>
<evidence type="ECO:0000256" key="2">
    <source>
        <dbReference type="ARBA" id="ARBA00023125"/>
    </source>
</evidence>
<keyword evidence="7" id="KW-1185">Reference proteome</keyword>
<evidence type="ECO:0000313" key="7">
    <source>
        <dbReference type="Proteomes" id="UP000185753"/>
    </source>
</evidence>
<dbReference type="EMBL" id="LZDS01000010">
    <property type="protein sequence ID" value="OBX29337.1"/>
    <property type="molecule type" value="Genomic_DNA"/>
</dbReference>
<evidence type="ECO:0000259" key="5">
    <source>
        <dbReference type="PROSITE" id="PS50977"/>
    </source>
</evidence>
<dbReference type="InterPro" id="IPR050109">
    <property type="entry name" value="HTH-type_TetR-like_transc_reg"/>
</dbReference>
<feature type="domain" description="HTH tetR-type" evidence="5">
    <location>
        <begin position="21"/>
        <end position="81"/>
    </location>
</feature>
<dbReference type="GO" id="GO:0000976">
    <property type="term" value="F:transcription cis-regulatory region binding"/>
    <property type="evidence" value="ECO:0007669"/>
    <property type="project" value="TreeGrafter"/>
</dbReference>
<evidence type="ECO:0000256" key="4">
    <source>
        <dbReference type="PROSITE-ProRule" id="PRU00335"/>
    </source>
</evidence>
<evidence type="ECO:0000256" key="1">
    <source>
        <dbReference type="ARBA" id="ARBA00023015"/>
    </source>
</evidence>
<dbReference type="SUPFAM" id="SSF46689">
    <property type="entry name" value="Homeodomain-like"/>
    <property type="match status" value="1"/>
</dbReference>
<dbReference type="STRING" id="1443941.A9J31_14385"/>
<proteinExistence type="predicted"/>
<evidence type="ECO:0000256" key="3">
    <source>
        <dbReference type="ARBA" id="ARBA00023163"/>
    </source>
</evidence>
<dbReference type="Proteomes" id="UP000185753">
    <property type="component" value="Unassembled WGS sequence"/>
</dbReference>
<dbReference type="OrthoDB" id="270177at2"/>
<dbReference type="Gene3D" id="1.10.10.60">
    <property type="entry name" value="Homeodomain-like"/>
    <property type="match status" value="1"/>
</dbReference>
<dbReference type="Gene3D" id="1.10.357.10">
    <property type="entry name" value="Tetracycline Repressor, domain 2"/>
    <property type="match status" value="1"/>
</dbReference>
<organism evidence="6 7">
    <name type="scientific">Acinetobacter gandensis</name>
    <dbReference type="NCBI Taxonomy" id="1443941"/>
    <lineage>
        <taxon>Bacteria</taxon>
        <taxon>Pseudomonadati</taxon>
        <taxon>Pseudomonadota</taxon>
        <taxon>Gammaproteobacteria</taxon>
        <taxon>Moraxellales</taxon>
        <taxon>Moraxellaceae</taxon>
        <taxon>Acinetobacter</taxon>
    </lineage>
</organism>
<dbReference type="InterPro" id="IPR001647">
    <property type="entry name" value="HTH_TetR"/>
</dbReference>
<keyword evidence="2 4" id="KW-0238">DNA-binding</keyword>
<reference evidence="7" key="1">
    <citation type="submission" date="2016-06" db="EMBL/GenBank/DDBJ databases">
        <authorList>
            <person name="Radolfova-Krizova L."/>
            <person name="Nemec A."/>
        </authorList>
    </citation>
    <scope>NUCLEOTIDE SEQUENCE [LARGE SCALE GENOMIC DNA]</scope>
    <source>
        <strain evidence="7">ANC 4275</strain>
    </source>
</reference>
<dbReference type="GO" id="GO:0003700">
    <property type="term" value="F:DNA-binding transcription factor activity"/>
    <property type="evidence" value="ECO:0007669"/>
    <property type="project" value="TreeGrafter"/>
</dbReference>
<dbReference type="PANTHER" id="PTHR30055:SF146">
    <property type="entry name" value="HTH-TYPE TRANSCRIPTIONAL DUAL REGULATOR CECR"/>
    <property type="match status" value="1"/>
</dbReference>
<dbReference type="AlphaFoldDB" id="A0A1A7RF85"/>
<dbReference type="InterPro" id="IPR039536">
    <property type="entry name" value="TetR_C_Proteobacteria"/>
</dbReference>
<dbReference type="Pfam" id="PF00440">
    <property type="entry name" value="TetR_N"/>
    <property type="match status" value="1"/>
</dbReference>
<dbReference type="PRINTS" id="PR00455">
    <property type="entry name" value="HTHTETR"/>
</dbReference>